<comment type="caution">
    <text evidence="1">The sequence shown here is derived from an EMBL/GenBank/DDBJ whole genome shotgun (WGS) entry which is preliminary data.</text>
</comment>
<dbReference type="Proteomes" id="UP000607653">
    <property type="component" value="Unassembled WGS sequence"/>
</dbReference>
<protein>
    <submittedName>
        <fullName evidence="1">Uncharacterized protein</fullName>
    </submittedName>
</protein>
<reference evidence="1 2" key="1">
    <citation type="journal article" date="2020" name="Mol. Biol. Evol.">
        <title>Distinct Expression and Methylation Patterns for Genes with Different Fates following a Single Whole-Genome Duplication in Flowering Plants.</title>
        <authorList>
            <person name="Shi T."/>
            <person name="Rahmani R.S."/>
            <person name="Gugger P.F."/>
            <person name="Wang M."/>
            <person name="Li H."/>
            <person name="Zhang Y."/>
            <person name="Li Z."/>
            <person name="Wang Q."/>
            <person name="Van de Peer Y."/>
            <person name="Marchal K."/>
            <person name="Chen J."/>
        </authorList>
    </citation>
    <scope>NUCLEOTIDE SEQUENCE [LARGE SCALE GENOMIC DNA]</scope>
    <source>
        <tissue evidence="1">Leaf</tissue>
    </source>
</reference>
<dbReference type="EMBL" id="DUZY01000001">
    <property type="protein sequence ID" value="DAD18570.1"/>
    <property type="molecule type" value="Genomic_DNA"/>
</dbReference>
<dbReference type="AlphaFoldDB" id="A0A822XE14"/>
<name>A0A822XE14_NELNU</name>
<organism evidence="1 2">
    <name type="scientific">Nelumbo nucifera</name>
    <name type="common">Sacred lotus</name>
    <dbReference type="NCBI Taxonomy" id="4432"/>
    <lineage>
        <taxon>Eukaryota</taxon>
        <taxon>Viridiplantae</taxon>
        <taxon>Streptophyta</taxon>
        <taxon>Embryophyta</taxon>
        <taxon>Tracheophyta</taxon>
        <taxon>Spermatophyta</taxon>
        <taxon>Magnoliopsida</taxon>
        <taxon>Proteales</taxon>
        <taxon>Nelumbonaceae</taxon>
        <taxon>Nelumbo</taxon>
    </lineage>
</organism>
<evidence type="ECO:0000313" key="1">
    <source>
        <dbReference type="EMBL" id="DAD18570.1"/>
    </source>
</evidence>
<accession>A0A822XE14</accession>
<proteinExistence type="predicted"/>
<gene>
    <name evidence="1" type="ORF">HUJ06_020033</name>
</gene>
<sequence>MNPVGLRGDRNELYWRGGQQHYWNRAWCCGRRWGLKHPERVGNRASQQQHALGSL</sequence>
<keyword evidence="2" id="KW-1185">Reference proteome</keyword>
<evidence type="ECO:0000313" key="2">
    <source>
        <dbReference type="Proteomes" id="UP000607653"/>
    </source>
</evidence>